<name>A0A9P5S5H1_9FUNG</name>
<accession>A0A9P5S5H1</accession>
<feature type="region of interest" description="Disordered" evidence="1">
    <location>
        <begin position="189"/>
        <end position="228"/>
    </location>
</feature>
<gene>
    <name evidence="2" type="ORF">BG015_009826</name>
</gene>
<evidence type="ECO:0000313" key="2">
    <source>
        <dbReference type="EMBL" id="KAF9155450.1"/>
    </source>
</evidence>
<comment type="caution">
    <text evidence="2">The sequence shown here is derived from an EMBL/GenBank/DDBJ whole genome shotgun (WGS) entry which is preliminary data.</text>
</comment>
<protein>
    <submittedName>
        <fullName evidence="2">Uncharacterized protein</fullName>
    </submittedName>
</protein>
<evidence type="ECO:0000256" key="1">
    <source>
        <dbReference type="SAM" id="MobiDB-lite"/>
    </source>
</evidence>
<keyword evidence="3" id="KW-1185">Reference proteome</keyword>
<dbReference type="EMBL" id="JAAAUQ010000066">
    <property type="protein sequence ID" value="KAF9155450.1"/>
    <property type="molecule type" value="Genomic_DNA"/>
</dbReference>
<evidence type="ECO:0000313" key="3">
    <source>
        <dbReference type="Proteomes" id="UP000748756"/>
    </source>
</evidence>
<dbReference type="AlphaFoldDB" id="A0A9P5S5H1"/>
<dbReference type="OrthoDB" id="2408724at2759"/>
<reference evidence="2" key="1">
    <citation type="journal article" date="2020" name="Fungal Divers.">
        <title>Resolving the Mortierellaceae phylogeny through synthesis of multi-gene phylogenetics and phylogenomics.</title>
        <authorList>
            <person name="Vandepol N."/>
            <person name="Liber J."/>
            <person name="Desiro A."/>
            <person name="Na H."/>
            <person name="Kennedy M."/>
            <person name="Barry K."/>
            <person name="Grigoriev I.V."/>
            <person name="Miller A.N."/>
            <person name="O'Donnell K."/>
            <person name="Stajich J.E."/>
            <person name="Bonito G."/>
        </authorList>
    </citation>
    <scope>NUCLEOTIDE SEQUENCE</scope>
    <source>
        <strain evidence="2">NRRL 6426</strain>
    </source>
</reference>
<dbReference type="Proteomes" id="UP000748756">
    <property type="component" value="Unassembled WGS sequence"/>
</dbReference>
<proteinExistence type="predicted"/>
<sequence length="228" mass="24493">MDILLSEIQRLVAHDFSGPNRSAPYPAVLTPLYQRLQNYHIMLKNVRRKLDQHQQYQHQQRSATISPVVRNLSTGSKVSPNKLNLAVIATTIFATTASASPVLAPAAARLQMKHATNNNNFLEVSTAIDHILNLKKASSHFLVGPTSGGAGSATAKLPVSDARAIHGILASVNSDSSSALPFFSSSTFGGYINKSKKKKKDSLSSPSSKKENGSVDSGNNLETPIDIF</sequence>
<organism evidence="2 3">
    <name type="scientific">Linnemannia schmuckeri</name>
    <dbReference type="NCBI Taxonomy" id="64567"/>
    <lineage>
        <taxon>Eukaryota</taxon>
        <taxon>Fungi</taxon>
        <taxon>Fungi incertae sedis</taxon>
        <taxon>Mucoromycota</taxon>
        <taxon>Mortierellomycotina</taxon>
        <taxon>Mortierellomycetes</taxon>
        <taxon>Mortierellales</taxon>
        <taxon>Mortierellaceae</taxon>
        <taxon>Linnemannia</taxon>
    </lineage>
</organism>